<keyword evidence="5 10" id="KW-0159">Chromosome partition</keyword>
<dbReference type="PROSITE" id="PS51898">
    <property type="entry name" value="TYR_RECOMBINASE"/>
    <property type="match status" value="1"/>
</dbReference>
<keyword evidence="6 10" id="KW-0229">DNA integration</keyword>
<gene>
    <name evidence="10" type="primary">xerC</name>
    <name evidence="14" type="ORF">DES38_102122</name>
</gene>
<evidence type="ECO:0000256" key="8">
    <source>
        <dbReference type="ARBA" id="ARBA00023172"/>
    </source>
</evidence>
<comment type="function">
    <text evidence="10">Site-specific tyrosine recombinase, which acts by catalyzing the cutting and rejoining of the recombining DNA molecules. The XerC-XerD complex is essential to convert dimers of the bacterial chromosome into monomers to permit their segregation at cell division. It also contributes to the segregational stability of plasmids.</text>
</comment>
<dbReference type="PROSITE" id="PS51900">
    <property type="entry name" value="CB"/>
    <property type="match status" value="1"/>
</dbReference>
<dbReference type="GO" id="GO:0005737">
    <property type="term" value="C:cytoplasm"/>
    <property type="evidence" value="ECO:0007669"/>
    <property type="project" value="UniProtKB-SubCell"/>
</dbReference>
<comment type="caution">
    <text evidence="14">The sequence shown here is derived from an EMBL/GenBank/DDBJ whole genome shotgun (WGS) entry which is preliminary data.</text>
</comment>
<evidence type="ECO:0000256" key="3">
    <source>
        <dbReference type="ARBA" id="ARBA00022490"/>
    </source>
</evidence>
<dbReference type="InterPro" id="IPR050090">
    <property type="entry name" value="Tyrosine_recombinase_XerCD"/>
</dbReference>
<dbReference type="RefSeq" id="WP_110250422.1">
    <property type="nucleotide sequence ID" value="NZ_QJJR01000002.1"/>
</dbReference>
<sequence>MRSFSSEKQSFKLYLQVEKNASIHTLTHYLKDLDQFFIFLETEGIDQLSLVDEAVVRLFLMQLYDEKLNRRTVARKLSTLRMFYRFLERENKVTENPFLLTHLPKQDKKLPHFLYQEELTKLFLVSDLETPTGQRNQALLELLYATGMRVSECQQLELIDFDFYLHTVKVLGKGRKERYIPFGSFAEQALKRYIDKGRLELLAKAKESHQAVFLNARGNPLTTRGMRLILNKLVEKAAVSIHIHPHVLRHTFATHLLNEGADLRSVQELLGHEHLSSTQIYTHVTKDRLRDVYMNSHPRAKRNKKR</sequence>
<reference evidence="14 15" key="1">
    <citation type="submission" date="2018-05" db="EMBL/GenBank/DDBJ databases">
        <title>Genomic Encyclopedia of Type Strains, Phase IV (KMG-IV): sequencing the most valuable type-strain genomes for metagenomic binning, comparative biology and taxonomic classification.</title>
        <authorList>
            <person name="Goeker M."/>
        </authorList>
    </citation>
    <scope>NUCLEOTIDE SEQUENCE [LARGE SCALE GENOMIC DNA]</scope>
    <source>
        <strain evidence="14 15">DSM 22440</strain>
    </source>
</reference>
<dbReference type="GO" id="GO:0007059">
    <property type="term" value="P:chromosome segregation"/>
    <property type="evidence" value="ECO:0007669"/>
    <property type="project" value="UniProtKB-UniRule"/>
</dbReference>
<dbReference type="InterPro" id="IPR010998">
    <property type="entry name" value="Integrase_recombinase_N"/>
</dbReference>
<evidence type="ECO:0000256" key="2">
    <source>
        <dbReference type="ARBA" id="ARBA00006657"/>
    </source>
</evidence>
<dbReference type="InterPro" id="IPR044068">
    <property type="entry name" value="CB"/>
</dbReference>
<feature type="active site" evidence="10">
    <location>
        <position position="272"/>
    </location>
</feature>
<comment type="subcellular location">
    <subcellularLocation>
        <location evidence="1 10">Cytoplasm</location>
    </subcellularLocation>
</comment>
<organism evidence="14 15">
    <name type="scientific">Streptohalobacillus salinus</name>
    <dbReference type="NCBI Taxonomy" id="621096"/>
    <lineage>
        <taxon>Bacteria</taxon>
        <taxon>Bacillati</taxon>
        <taxon>Bacillota</taxon>
        <taxon>Bacilli</taxon>
        <taxon>Bacillales</taxon>
        <taxon>Bacillaceae</taxon>
        <taxon>Streptohalobacillus</taxon>
    </lineage>
</organism>
<feature type="active site" description="O-(3'-phospho-DNA)-tyrosine intermediate" evidence="10">
    <location>
        <position position="281"/>
    </location>
</feature>
<feature type="domain" description="Tyr recombinase" evidence="12">
    <location>
        <begin position="109"/>
        <end position="294"/>
    </location>
</feature>
<dbReference type="InterPro" id="IPR004107">
    <property type="entry name" value="Integrase_SAM-like_N"/>
</dbReference>
<evidence type="ECO:0000256" key="5">
    <source>
        <dbReference type="ARBA" id="ARBA00022829"/>
    </source>
</evidence>
<dbReference type="HAMAP" id="MF_01808">
    <property type="entry name" value="Recomb_XerC_XerD"/>
    <property type="match status" value="1"/>
</dbReference>
<dbReference type="Gene3D" id="1.10.150.130">
    <property type="match status" value="1"/>
</dbReference>
<evidence type="ECO:0000256" key="11">
    <source>
        <dbReference type="NCBIfam" id="TIGR02224"/>
    </source>
</evidence>
<dbReference type="Pfam" id="PF00589">
    <property type="entry name" value="Phage_integrase"/>
    <property type="match status" value="1"/>
</dbReference>
<protein>
    <recommendedName>
        <fullName evidence="10 11">Tyrosine recombinase XerC</fullName>
    </recommendedName>
</protein>
<dbReference type="Gene3D" id="1.10.443.10">
    <property type="entry name" value="Intergrase catalytic core"/>
    <property type="match status" value="1"/>
</dbReference>
<dbReference type="InterPro" id="IPR023009">
    <property type="entry name" value="Tyrosine_recombinase_XerC/XerD"/>
</dbReference>
<dbReference type="Pfam" id="PF02899">
    <property type="entry name" value="Phage_int_SAM_1"/>
    <property type="match status" value="1"/>
</dbReference>
<evidence type="ECO:0000259" key="13">
    <source>
        <dbReference type="PROSITE" id="PS51900"/>
    </source>
</evidence>
<dbReference type="InterPro" id="IPR011010">
    <property type="entry name" value="DNA_brk_join_enz"/>
</dbReference>
<name>A0A2V3WGM6_9BACI</name>
<evidence type="ECO:0000256" key="4">
    <source>
        <dbReference type="ARBA" id="ARBA00022618"/>
    </source>
</evidence>
<dbReference type="GO" id="GO:0003677">
    <property type="term" value="F:DNA binding"/>
    <property type="evidence" value="ECO:0007669"/>
    <property type="project" value="UniProtKB-UniRule"/>
</dbReference>
<dbReference type="AlphaFoldDB" id="A0A2V3WGM6"/>
<dbReference type="GO" id="GO:0009037">
    <property type="term" value="F:tyrosine-based site-specific recombinase activity"/>
    <property type="evidence" value="ECO:0007669"/>
    <property type="project" value="UniProtKB-UniRule"/>
</dbReference>
<feature type="active site" evidence="10">
    <location>
        <position position="249"/>
    </location>
</feature>
<comment type="similarity">
    <text evidence="2 10">Belongs to the 'phage' integrase family. XerC subfamily.</text>
</comment>
<feature type="domain" description="Core-binding (CB)" evidence="13">
    <location>
        <begin position="2"/>
        <end position="88"/>
    </location>
</feature>
<dbReference type="PANTHER" id="PTHR30349">
    <property type="entry name" value="PHAGE INTEGRASE-RELATED"/>
    <property type="match status" value="1"/>
</dbReference>
<evidence type="ECO:0000256" key="9">
    <source>
        <dbReference type="ARBA" id="ARBA00023306"/>
    </source>
</evidence>
<dbReference type="CDD" id="cd00798">
    <property type="entry name" value="INT_XerDC_C"/>
    <property type="match status" value="1"/>
</dbReference>
<dbReference type="SUPFAM" id="SSF56349">
    <property type="entry name" value="DNA breaking-rejoining enzymes"/>
    <property type="match status" value="1"/>
</dbReference>
<evidence type="ECO:0000256" key="7">
    <source>
        <dbReference type="ARBA" id="ARBA00023125"/>
    </source>
</evidence>
<dbReference type="NCBIfam" id="NF001399">
    <property type="entry name" value="PRK00283.1"/>
    <property type="match status" value="1"/>
</dbReference>
<feature type="active site" evidence="10">
    <location>
        <position position="149"/>
    </location>
</feature>
<evidence type="ECO:0000259" key="12">
    <source>
        <dbReference type="PROSITE" id="PS51898"/>
    </source>
</evidence>
<dbReference type="Proteomes" id="UP000247922">
    <property type="component" value="Unassembled WGS sequence"/>
</dbReference>
<keyword evidence="4 10" id="KW-0132">Cell division</keyword>
<keyword evidence="9 10" id="KW-0131">Cell cycle</keyword>
<evidence type="ECO:0000256" key="1">
    <source>
        <dbReference type="ARBA" id="ARBA00004496"/>
    </source>
</evidence>
<dbReference type="EMBL" id="QJJR01000002">
    <property type="protein sequence ID" value="PXW92541.1"/>
    <property type="molecule type" value="Genomic_DNA"/>
</dbReference>
<dbReference type="PANTHER" id="PTHR30349:SF77">
    <property type="entry name" value="TYROSINE RECOMBINASE XERC"/>
    <property type="match status" value="1"/>
</dbReference>
<keyword evidence="8 10" id="KW-0233">DNA recombination</keyword>
<comment type="subunit">
    <text evidence="10">Forms a cyclic heterotetrameric complex composed of two molecules of XerC and two molecules of XerD.</text>
</comment>
<evidence type="ECO:0000256" key="10">
    <source>
        <dbReference type="HAMAP-Rule" id="MF_01808"/>
    </source>
</evidence>
<dbReference type="GO" id="GO:0051301">
    <property type="term" value="P:cell division"/>
    <property type="evidence" value="ECO:0007669"/>
    <property type="project" value="UniProtKB-UniRule"/>
</dbReference>
<evidence type="ECO:0000256" key="6">
    <source>
        <dbReference type="ARBA" id="ARBA00022908"/>
    </source>
</evidence>
<accession>A0A2V3WGM6</accession>
<feature type="active site" evidence="10">
    <location>
        <position position="246"/>
    </location>
</feature>
<dbReference type="NCBIfam" id="TIGR02224">
    <property type="entry name" value="recomb_XerC"/>
    <property type="match status" value="1"/>
</dbReference>
<evidence type="ECO:0000313" key="14">
    <source>
        <dbReference type="EMBL" id="PXW92541.1"/>
    </source>
</evidence>
<feature type="active site" evidence="10">
    <location>
        <position position="173"/>
    </location>
</feature>
<evidence type="ECO:0000313" key="15">
    <source>
        <dbReference type="Proteomes" id="UP000247922"/>
    </source>
</evidence>
<proteinExistence type="inferred from homology"/>
<keyword evidence="7 10" id="KW-0238">DNA-binding</keyword>
<dbReference type="InterPro" id="IPR011931">
    <property type="entry name" value="Recomb_XerC"/>
</dbReference>
<dbReference type="OrthoDB" id="9801717at2"/>
<dbReference type="GO" id="GO:0006313">
    <property type="term" value="P:DNA transposition"/>
    <property type="evidence" value="ECO:0007669"/>
    <property type="project" value="UniProtKB-UniRule"/>
</dbReference>
<dbReference type="InterPro" id="IPR013762">
    <property type="entry name" value="Integrase-like_cat_sf"/>
</dbReference>
<dbReference type="InterPro" id="IPR002104">
    <property type="entry name" value="Integrase_catalytic"/>
</dbReference>
<keyword evidence="15" id="KW-1185">Reference proteome</keyword>
<keyword evidence="3 10" id="KW-0963">Cytoplasm</keyword>